<evidence type="ECO:0000256" key="3">
    <source>
        <dbReference type="ARBA" id="ARBA00022840"/>
    </source>
</evidence>
<feature type="domain" description="Helicase C-terminal" evidence="5">
    <location>
        <begin position="361"/>
        <end position="524"/>
    </location>
</feature>
<organism evidence="6 7">
    <name type="scientific">Hohenbuehelia grisea</name>
    <dbReference type="NCBI Taxonomy" id="104357"/>
    <lineage>
        <taxon>Eukaryota</taxon>
        <taxon>Fungi</taxon>
        <taxon>Dikarya</taxon>
        <taxon>Basidiomycota</taxon>
        <taxon>Agaricomycotina</taxon>
        <taxon>Agaricomycetes</taxon>
        <taxon>Agaricomycetidae</taxon>
        <taxon>Agaricales</taxon>
        <taxon>Pleurotineae</taxon>
        <taxon>Pleurotaceae</taxon>
        <taxon>Hohenbuehelia</taxon>
    </lineage>
</organism>
<keyword evidence="3" id="KW-0067">ATP-binding</keyword>
<dbReference type="SMART" id="SM00487">
    <property type="entry name" value="DEXDc"/>
    <property type="match status" value="1"/>
</dbReference>
<dbReference type="CDD" id="cd18008">
    <property type="entry name" value="DEXDc_SHPRH-like"/>
    <property type="match status" value="1"/>
</dbReference>
<dbReference type="InterPro" id="IPR050628">
    <property type="entry name" value="SNF2_RAD54_helicase_TF"/>
</dbReference>
<dbReference type="SMART" id="SM00490">
    <property type="entry name" value="HELICc"/>
    <property type="match status" value="1"/>
</dbReference>
<proteinExistence type="predicted"/>
<dbReference type="InterPro" id="IPR001650">
    <property type="entry name" value="Helicase_C-like"/>
</dbReference>
<dbReference type="InterPro" id="IPR049730">
    <property type="entry name" value="SNF2/RAD54-like_C"/>
</dbReference>
<reference evidence="7" key="1">
    <citation type="submission" date="2024-06" db="EMBL/GenBank/DDBJ databases">
        <title>Multi-omics analyses provide insights into the biosynthesis of the anticancer antibiotic pleurotin in Hohenbuehelia grisea.</title>
        <authorList>
            <person name="Weaver J.A."/>
            <person name="Alberti F."/>
        </authorList>
    </citation>
    <scope>NUCLEOTIDE SEQUENCE [LARGE SCALE GENOMIC DNA]</scope>
    <source>
        <strain evidence="7">T-177</strain>
    </source>
</reference>
<name>A0ABR3JXT6_9AGAR</name>
<dbReference type="PANTHER" id="PTHR45626">
    <property type="entry name" value="TRANSCRIPTION TERMINATION FACTOR 2-RELATED"/>
    <property type="match status" value="1"/>
</dbReference>
<evidence type="ECO:0000259" key="5">
    <source>
        <dbReference type="PROSITE" id="PS51194"/>
    </source>
</evidence>
<evidence type="ECO:0000259" key="4">
    <source>
        <dbReference type="PROSITE" id="PS51192"/>
    </source>
</evidence>
<sequence length="536" mass="60851">MSPDSQDLGGSFAFVSPEVSKVLDSSTYSESKTVPEQIADLMSGGINSQEVEINMAEAIVVEFKEEFRLLAHQVVARRWMAERENFRAGRRGGILADDMGLGKTIMILVRILDGRRSMPPQLNGWAPVTLYILSSLRFSTNTDPGFDEMRSSIVCPASILQQWRTEINRFCTKKLRVIVHHGASRTTNPQDLRDADVVITTYDILKSEHLNYSTTTSNEELSFVAPVPKKATVKQALYHVNWYRVVLDEAHYIKDSKTRRATACFALTTLFKWVMTGTPIHNSVLDLYSPFHFLQLKPFSDWEEELEELIGDKANNWECAFVKIMWMRQALLVKKDQLDTWYPPADDPSSQQSAEVVYSAKIRKMLELLQDISHRDEKTIIYSSFTTMLDIAGSALEETGTKFVRYDGTMTIAQRSHSVDEIHTNAETRCILVSLMTGSIGLNLTACNNIILLDSHWNPFVEEQAFDRAHRIGQERPVNIYKLTIEFTIENRILQVQDRKRAFAREALKGNKVKGLSLTTEETLAFFRPGGTSLAF</sequence>
<keyword evidence="2" id="KW-0378">Hydrolase</keyword>
<dbReference type="EMBL" id="JASNQZ010000002">
    <property type="protein sequence ID" value="KAL0960225.1"/>
    <property type="molecule type" value="Genomic_DNA"/>
</dbReference>
<dbReference type="InterPro" id="IPR027417">
    <property type="entry name" value="P-loop_NTPase"/>
</dbReference>
<dbReference type="InterPro" id="IPR000330">
    <property type="entry name" value="SNF2_N"/>
</dbReference>
<dbReference type="PROSITE" id="PS51194">
    <property type="entry name" value="HELICASE_CTER"/>
    <property type="match status" value="1"/>
</dbReference>
<evidence type="ECO:0000313" key="6">
    <source>
        <dbReference type="EMBL" id="KAL0960225.1"/>
    </source>
</evidence>
<evidence type="ECO:0000256" key="2">
    <source>
        <dbReference type="ARBA" id="ARBA00022801"/>
    </source>
</evidence>
<evidence type="ECO:0000313" key="7">
    <source>
        <dbReference type="Proteomes" id="UP001556367"/>
    </source>
</evidence>
<feature type="domain" description="Helicase ATP-binding" evidence="4">
    <location>
        <begin position="84"/>
        <end position="297"/>
    </location>
</feature>
<keyword evidence="7" id="KW-1185">Reference proteome</keyword>
<dbReference type="Pfam" id="PF00176">
    <property type="entry name" value="SNF2-rel_dom"/>
    <property type="match status" value="1"/>
</dbReference>
<keyword evidence="1" id="KW-0547">Nucleotide-binding</keyword>
<dbReference type="Pfam" id="PF00271">
    <property type="entry name" value="Helicase_C"/>
    <property type="match status" value="1"/>
</dbReference>
<dbReference type="Proteomes" id="UP001556367">
    <property type="component" value="Unassembled WGS sequence"/>
</dbReference>
<dbReference type="InterPro" id="IPR038718">
    <property type="entry name" value="SNF2-like_sf"/>
</dbReference>
<dbReference type="Gene3D" id="3.40.50.10810">
    <property type="entry name" value="Tandem AAA-ATPase domain"/>
    <property type="match status" value="1"/>
</dbReference>
<evidence type="ECO:0000256" key="1">
    <source>
        <dbReference type="ARBA" id="ARBA00022741"/>
    </source>
</evidence>
<accession>A0ABR3JXT6</accession>
<dbReference type="Gene3D" id="3.40.50.300">
    <property type="entry name" value="P-loop containing nucleotide triphosphate hydrolases"/>
    <property type="match status" value="1"/>
</dbReference>
<protein>
    <submittedName>
        <fullName evidence="6">Uncharacterized protein</fullName>
    </submittedName>
</protein>
<dbReference type="SUPFAM" id="SSF52540">
    <property type="entry name" value="P-loop containing nucleoside triphosphate hydrolases"/>
    <property type="match status" value="2"/>
</dbReference>
<dbReference type="PROSITE" id="PS51192">
    <property type="entry name" value="HELICASE_ATP_BIND_1"/>
    <property type="match status" value="1"/>
</dbReference>
<dbReference type="CDD" id="cd18793">
    <property type="entry name" value="SF2_C_SNF"/>
    <property type="match status" value="1"/>
</dbReference>
<comment type="caution">
    <text evidence="6">The sequence shown here is derived from an EMBL/GenBank/DDBJ whole genome shotgun (WGS) entry which is preliminary data.</text>
</comment>
<dbReference type="InterPro" id="IPR014001">
    <property type="entry name" value="Helicase_ATP-bd"/>
</dbReference>
<gene>
    <name evidence="6" type="ORF">HGRIS_011859</name>
</gene>